<dbReference type="SUPFAM" id="SSF50978">
    <property type="entry name" value="WD40 repeat-like"/>
    <property type="match status" value="1"/>
</dbReference>
<organism evidence="5 6">
    <name type="scientific">Punica granatum</name>
    <name type="common">Pomegranate</name>
    <dbReference type="NCBI Taxonomy" id="22663"/>
    <lineage>
        <taxon>Eukaryota</taxon>
        <taxon>Viridiplantae</taxon>
        <taxon>Streptophyta</taxon>
        <taxon>Embryophyta</taxon>
        <taxon>Tracheophyta</taxon>
        <taxon>Spermatophyta</taxon>
        <taxon>Magnoliopsida</taxon>
        <taxon>eudicotyledons</taxon>
        <taxon>Gunneridae</taxon>
        <taxon>Pentapetalae</taxon>
        <taxon>rosids</taxon>
        <taxon>malvids</taxon>
        <taxon>Myrtales</taxon>
        <taxon>Lythraceae</taxon>
        <taxon>Punica</taxon>
    </lineage>
</organism>
<dbReference type="InterPro" id="IPR052254">
    <property type="entry name" value="CUL4-DDB1_E3_ligase_receptor"/>
</dbReference>
<feature type="repeat" description="WD" evidence="3">
    <location>
        <begin position="430"/>
        <end position="461"/>
    </location>
</feature>
<feature type="compositionally biased region" description="Polar residues" evidence="4">
    <location>
        <begin position="26"/>
        <end position="46"/>
    </location>
</feature>
<reference evidence="5" key="1">
    <citation type="journal article" date="2020" name="Plant Biotechnol. J.">
        <title>The pomegranate (Punica granatum L.) draft genome dissects genetic divergence between soft- and hard-seeded cultivars.</title>
        <authorList>
            <person name="Luo X."/>
            <person name="Li H."/>
            <person name="Wu Z."/>
            <person name="Yao W."/>
            <person name="Zhao P."/>
            <person name="Cao D."/>
            <person name="Yu H."/>
            <person name="Li K."/>
            <person name="Poudel K."/>
            <person name="Zhao D."/>
            <person name="Zhang F."/>
            <person name="Xia X."/>
            <person name="Chen L."/>
            <person name="Wang Q."/>
            <person name="Jing D."/>
            <person name="Cao S."/>
        </authorList>
    </citation>
    <scope>NUCLEOTIDE SEQUENCE [LARGE SCALE GENOMIC DNA]</scope>
    <source>
        <strain evidence="5">cv. Tunisia</strain>
    </source>
</reference>
<dbReference type="RefSeq" id="XP_031396423.1">
    <property type="nucleotide sequence ID" value="XM_031540563.1"/>
</dbReference>
<keyword evidence="5" id="KW-1185">Reference proteome</keyword>
<dbReference type="OrthoDB" id="128867at2759"/>
<dbReference type="AlphaFoldDB" id="A0A6P8DVZ4"/>
<dbReference type="PANTHER" id="PTHR44472:SF1">
    <property type="entry name" value="DDB1 AND CUL4 ASSOCIATED FACTOR 4"/>
    <property type="match status" value="1"/>
</dbReference>
<dbReference type="GeneID" id="116207566"/>
<gene>
    <name evidence="6" type="primary">LOC116207566</name>
</gene>
<dbReference type="Pfam" id="PF00400">
    <property type="entry name" value="WD40"/>
    <property type="match status" value="1"/>
</dbReference>
<evidence type="ECO:0000313" key="5">
    <source>
        <dbReference type="Proteomes" id="UP000515151"/>
    </source>
</evidence>
<evidence type="ECO:0000256" key="4">
    <source>
        <dbReference type="SAM" id="MobiDB-lite"/>
    </source>
</evidence>
<dbReference type="InterPro" id="IPR019775">
    <property type="entry name" value="WD40_repeat_CS"/>
</dbReference>
<dbReference type="PROSITE" id="PS00678">
    <property type="entry name" value="WD_REPEATS_1"/>
    <property type="match status" value="1"/>
</dbReference>
<dbReference type="Gene3D" id="2.130.10.10">
    <property type="entry name" value="YVTN repeat-like/Quinoprotein amine dehydrogenase"/>
    <property type="match status" value="1"/>
</dbReference>
<reference evidence="6" key="2">
    <citation type="submission" date="2025-08" db="UniProtKB">
        <authorList>
            <consortium name="RefSeq"/>
        </authorList>
    </citation>
    <scope>IDENTIFICATION</scope>
    <source>
        <tissue evidence="6">Leaf</tissue>
    </source>
</reference>
<evidence type="ECO:0000256" key="3">
    <source>
        <dbReference type="PROSITE-ProRule" id="PRU00221"/>
    </source>
</evidence>
<dbReference type="PANTHER" id="PTHR44472">
    <property type="entry name" value="DDB1- AND CUL4-ASSOCIATED FACTOR 4-RELATED"/>
    <property type="match status" value="1"/>
</dbReference>
<evidence type="ECO:0000256" key="1">
    <source>
        <dbReference type="ARBA" id="ARBA00022574"/>
    </source>
</evidence>
<feature type="region of interest" description="Disordered" evidence="4">
    <location>
        <begin position="17"/>
        <end position="54"/>
    </location>
</feature>
<dbReference type="InterPro" id="IPR015943">
    <property type="entry name" value="WD40/YVTN_repeat-like_dom_sf"/>
</dbReference>
<dbReference type="InterPro" id="IPR036322">
    <property type="entry name" value="WD40_repeat_dom_sf"/>
</dbReference>
<dbReference type="PROSITE" id="PS50082">
    <property type="entry name" value="WD_REPEATS_2"/>
    <property type="match status" value="1"/>
</dbReference>
<keyword evidence="2" id="KW-0677">Repeat</keyword>
<proteinExistence type="predicted"/>
<name>A0A6P8DVZ4_PUNGR</name>
<protein>
    <submittedName>
        <fullName evidence="6">Uncharacterized protein LOC116207566 isoform X1</fullName>
    </submittedName>
</protein>
<accession>A0A6P8DVZ4</accession>
<keyword evidence="1 3" id="KW-0853">WD repeat</keyword>
<evidence type="ECO:0000256" key="2">
    <source>
        <dbReference type="ARBA" id="ARBA00022737"/>
    </source>
</evidence>
<sequence>MPKEIPGFYYDEEKNRYFPVKGPIPGSNSTRKQPSSASSMPATDATSGRCRPNGSSISTLVQARELDGNALHLRTGKKWTCHFETEILNNQVSQPQVWSYDETDHVAEGALEIIPINMITPEGETQIPALLAGSIHGLLSFYVVGKAGEHLVYGVKSMSSRVWPQNGESESEKWAKPPVPLWRIPGAFHRLSSDISRIRSPRKPYSVTSTPCSTASYTLITTLGSDRFGGSVFVLNPVDPFDPHSRNSYLGVVHNVASFNYTIWTADCSSKKNQAVVGTNRGAALVDLENGKVSWVFHSGSDVLAQQFELSGNGVLCGLRNGAILTVDVREGPGASSARLRKHLIPCTPSNKNDRSSTRKWFKINGNIHPTSTTYMPKSVSSLLSLQLYDQYFLASSMDGSIKLYDQRLLGRGPLQSYEGHVNTHTHIQLGVDPSEKFVVSGGEDHSLRVWNIRSGKLLFEKKVFSSYPLTLCTQTDEGSTQERGSCMQYLHEQGNCWGSWHGSRGGLFYTRWC</sequence>
<dbReference type="SMART" id="SM00320">
    <property type="entry name" value="WD40"/>
    <property type="match status" value="2"/>
</dbReference>
<dbReference type="PROSITE" id="PS50294">
    <property type="entry name" value="WD_REPEATS_REGION"/>
    <property type="match status" value="1"/>
</dbReference>
<dbReference type="Proteomes" id="UP000515151">
    <property type="component" value="Chromosome 5"/>
</dbReference>
<evidence type="ECO:0000313" key="6">
    <source>
        <dbReference type="RefSeq" id="XP_031396423.1"/>
    </source>
</evidence>
<dbReference type="InterPro" id="IPR001680">
    <property type="entry name" value="WD40_rpt"/>
</dbReference>